<feature type="repeat" description="PPR" evidence="13">
    <location>
        <begin position="603"/>
        <end position="637"/>
    </location>
</feature>
<evidence type="ECO:0000256" key="12">
    <source>
        <dbReference type="ARBA" id="ARBA00045065"/>
    </source>
</evidence>
<dbReference type="InterPro" id="IPR033443">
    <property type="entry name" value="PROP1-like_PPR_dom"/>
</dbReference>
<dbReference type="InterPro" id="IPR031814">
    <property type="entry name" value="ALG11_N"/>
</dbReference>
<name>A0A2P6U0M2_CHLSO</name>
<dbReference type="Pfam" id="PF13041">
    <property type="entry name" value="PPR_2"/>
    <property type="match status" value="2"/>
</dbReference>
<evidence type="ECO:0000256" key="7">
    <source>
        <dbReference type="ARBA" id="ARBA00022692"/>
    </source>
</evidence>
<feature type="repeat" description="PPR" evidence="13">
    <location>
        <begin position="496"/>
        <end position="530"/>
    </location>
</feature>
<gene>
    <name evidence="19" type="ORF">C2E21_1434</name>
</gene>
<keyword evidence="5" id="KW-0328">Glycosyltransferase</keyword>
<feature type="repeat" description="PPR" evidence="13">
    <location>
        <begin position="722"/>
        <end position="756"/>
    </location>
</feature>
<dbReference type="NCBIfam" id="TIGR00756">
    <property type="entry name" value="PPR"/>
    <property type="match status" value="2"/>
</dbReference>
<dbReference type="InterPro" id="IPR011990">
    <property type="entry name" value="TPR-like_helical_dom_sf"/>
</dbReference>
<dbReference type="PROSITE" id="PS51375">
    <property type="entry name" value="PPR"/>
    <property type="match status" value="4"/>
</dbReference>
<proteinExistence type="predicted"/>
<keyword evidence="11 15" id="KW-0472">Membrane</keyword>
<reference evidence="19 20" key="1">
    <citation type="journal article" date="2018" name="Plant J.">
        <title>Genome sequences of Chlorella sorokiniana UTEX 1602 and Micractinium conductrix SAG 241.80: implications to maltose excretion by a green alga.</title>
        <authorList>
            <person name="Arriola M.B."/>
            <person name="Velmurugan N."/>
            <person name="Zhang Y."/>
            <person name="Plunkett M.H."/>
            <person name="Hondzo H."/>
            <person name="Barney B.M."/>
        </authorList>
    </citation>
    <scope>NUCLEOTIDE SEQUENCE [LARGE SCALE GENOMIC DNA]</scope>
    <source>
        <strain evidence="20">UTEX 1602</strain>
    </source>
</reference>
<dbReference type="GO" id="GO:0006487">
    <property type="term" value="P:protein N-linked glycosylation"/>
    <property type="evidence" value="ECO:0007669"/>
    <property type="project" value="TreeGrafter"/>
</dbReference>
<evidence type="ECO:0000259" key="17">
    <source>
        <dbReference type="Pfam" id="PF15924"/>
    </source>
</evidence>
<evidence type="ECO:0000313" key="19">
    <source>
        <dbReference type="EMBL" id="PRW59871.1"/>
    </source>
</evidence>
<dbReference type="PANTHER" id="PTHR45919">
    <property type="entry name" value="GDP-MAN:MAN(3)GLCNAC(2)-PP-DOL ALPHA-1,2-MANNOSYLTRANSFERASE"/>
    <property type="match status" value="1"/>
</dbReference>
<keyword evidence="20" id="KW-1185">Reference proteome</keyword>
<feature type="domain" description="ALG11 mannosyltransferase N-terminal" evidence="17">
    <location>
        <begin position="1253"/>
        <end position="1457"/>
    </location>
</feature>
<evidence type="ECO:0000256" key="2">
    <source>
        <dbReference type="ARBA" id="ARBA00004922"/>
    </source>
</evidence>
<dbReference type="GO" id="GO:0004377">
    <property type="term" value="F:GDP-Man:Man(3)GlcNAc(2)-PP-Dol alpha-1,2-mannosyltransferase activity"/>
    <property type="evidence" value="ECO:0007669"/>
    <property type="project" value="UniProtKB-EC"/>
</dbReference>
<feature type="transmembrane region" description="Helical" evidence="15">
    <location>
        <begin position="1422"/>
        <end position="1443"/>
    </location>
</feature>
<feature type="region of interest" description="Disordered" evidence="14">
    <location>
        <begin position="278"/>
        <end position="334"/>
    </location>
</feature>
<evidence type="ECO:0000256" key="11">
    <source>
        <dbReference type="ARBA" id="ARBA00023136"/>
    </source>
</evidence>
<dbReference type="SUPFAM" id="SSF53756">
    <property type="entry name" value="UDP-Glycosyltransferase/glycogen phosphorylase"/>
    <property type="match status" value="1"/>
</dbReference>
<dbReference type="EMBL" id="LHPG02000003">
    <property type="protein sequence ID" value="PRW59871.1"/>
    <property type="molecule type" value="Genomic_DNA"/>
</dbReference>
<feature type="domain" description="Glycosyl transferase family 1" evidence="16">
    <location>
        <begin position="1484"/>
        <end position="1616"/>
    </location>
</feature>
<feature type="compositionally biased region" description="Polar residues" evidence="14">
    <location>
        <begin position="389"/>
        <end position="401"/>
    </location>
</feature>
<dbReference type="InterPro" id="IPR038013">
    <property type="entry name" value="ALG11"/>
</dbReference>
<comment type="pathway">
    <text evidence="2">Protein modification; protein glycosylation.</text>
</comment>
<evidence type="ECO:0000256" key="9">
    <source>
        <dbReference type="ARBA" id="ARBA00022824"/>
    </source>
</evidence>
<evidence type="ECO:0000256" key="15">
    <source>
        <dbReference type="SAM" id="Phobius"/>
    </source>
</evidence>
<protein>
    <recommendedName>
        <fullName evidence="4">GDP-Man:Man(3)GlcNAc(2)-PP-Dol alpha-1,2-mannosyltransferase</fullName>
        <ecNumber evidence="3">2.4.1.131</ecNumber>
    </recommendedName>
</protein>
<evidence type="ECO:0000256" key="4">
    <source>
        <dbReference type="ARBA" id="ARBA00022018"/>
    </source>
</evidence>
<dbReference type="Pfam" id="PF01535">
    <property type="entry name" value="PPR"/>
    <property type="match status" value="2"/>
</dbReference>
<dbReference type="Gene3D" id="3.40.50.2000">
    <property type="entry name" value="Glycogen Phosphorylase B"/>
    <property type="match status" value="1"/>
</dbReference>
<dbReference type="OrthoDB" id="185373at2759"/>
<dbReference type="InterPro" id="IPR002885">
    <property type="entry name" value="PPR_rpt"/>
</dbReference>
<evidence type="ECO:0000256" key="1">
    <source>
        <dbReference type="ARBA" id="ARBA00004389"/>
    </source>
</evidence>
<dbReference type="Pfam" id="PF00534">
    <property type="entry name" value="Glycos_transf_1"/>
    <property type="match status" value="1"/>
</dbReference>
<evidence type="ECO:0000256" key="8">
    <source>
        <dbReference type="ARBA" id="ARBA00022737"/>
    </source>
</evidence>
<sequence>MTEALHWGARTHSLGRAGSEGFGALDRCSSGAAGLCRANSAVDMRQLTSALLDAREGTGEVRAVLLRAAFKPRLPGLTKMVSRLSKEGAWRKALEVFEAVGEMGLIADTALTNAAISACDKGGRWQKALEIFECMERQGLPRDAITYSAAISALAKGKHLINALERGGQWQLAEKLFLSMCTVQDEGKDTTSPQSLLAAAAHSPGGSKLLRAQTSPSSVLDVLQSPPARGAGLPLMSIAESPRANDGWDGLSASLGILSATASARQDVLGGLPTGPLAAAPIGPATPQQQQQQLTAGEMEQLSSRFGGFALDSSGNGHGAAGGGGGPDPASDPFAAASHLVSSVRGSSTASSRASLAGIREEEDAAPGLGLSPLRSASSGTVPPGVASPQRTASGGLTRSGSLKRELGIPQVEAAQSLRRAISCYPELAGGEGQPGGEGEGLASMFNFSHAARVTPNRVCCNALLAAYARAKPPQYQRALHLLSAMWDGGPTLAPDAVSYNTALKACANAFQVHKALEVYHEMVSRGVHPSVTTFNCLLAAASDSGSYEALLEVGRALSAADPDTKAACMNAYVAGLVKVGHGEEALAVFHDMLGPGSAARPTASTFNTIMALHIKAGQYEEVRAVFRDMLATGLTPSIVTYNTLLASYAHRGAWCEALDALAHVLASAGEGVNPNTATYNSCLGAIAKAVGAIPPEQAPFAASKALQLFHQMRTTPGCTPDASTYASLIKILAAAQQKPQVVALHEVMLASGLTPDAPTATLVLSAALAAGQTRKALALANSLQVQGIQLDAAVLAHLVQECVAAGAWEPALQLCNSALVAQGSSCAPVFNFVLRKAAEARQFDAVVALLSSMRASGLEVDPAVAALVMTAQVEPASPLAPGASAFAPAASPSPGLPPTSPLAGMQPALSVEPAICGAPALFASLPGFAASMADCSPVRTPSLAPPPPPPSPPTPAAYAAAVTPLGSPSPAPAFSLADANTLLDAMKARLDVAGGMEVLRNMKLAGLAPDEASYLRLIELCVRASQPRLAVQLCAEGHEAGALHAYALPNLATQQQPGTALGNALDLRGYSLEAGAAVLVTWLAAAQKMRGLGLVVRDARVNIVLGPAPFHPDAPPSEQTGGATCAAALRDELVAVLTGLGSSLPAFQGPSPVQVEADAVATSADDSTMHVLVNTAALEVSSRFAALRTGREAGWRPSMPLATVGAVLLAAGFVLGPEMLAIITAAAAVAVLLAFLFARWWVRRRLPPLSKGTVAFFHPFADGGGGGERVLWAAVQAFQDTRPDIRIVIYCGPGSTPESLCEHVATRFNLQVMPTFQCVPLHNRGLLLPNRYPRFTMIGQALGSVRCAWAGLRQFVPELFIDTTGWAFPYPLARLAGSRVAAYVHYPTISTDMLQRVWDRDALYNNTEDVAGSPLKSLAKLAYYHAFALLYGLVGAFAQAVMVNSSWTRRHIAELWWRWHKPVRVYPPCDTRALQALPLDRRLKRLYLVSVAQFRPEKDHALQLRALAAARAKAAAMHDAAGDAVLAARLKLVGSCRNAEDEERIASLQALAEELGVAAQVDWCVNASFEELRQLLGDAVAGLHTMVDEHFGISVVEYMAAGVVPIANDSGGPREDIVVSEAATSGSGAGAGSSGSQRVGYRCRTLAQYADAIVEVLGMDQVERMRVAAAARRKASQFSDQRFEREFMSCLEDILPLNRRSAPPSNVLQ</sequence>
<dbReference type="Gene3D" id="1.25.40.10">
    <property type="entry name" value="Tetratricopeptide repeat domain"/>
    <property type="match status" value="5"/>
</dbReference>
<feature type="repeat" description="PPR" evidence="13">
    <location>
        <begin position="108"/>
        <end position="142"/>
    </location>
</feature>
<dbReference type="InterPro" id="IPR001296">
    <property type="entry name" value="Glyco_trans_1"/>
</dbReference>
<keyword evidence="6" id="KW-0808">Transferase</keyword>
<comment type="catalytic activity">
    <reaction evidence="12">
        <text>an alpha-D-Man-(1-&gt;3)-[alpha-D-Man-(1-&gt;6)]-beta-D-Man-(1-&gt;4)-beta-D-GlcNAc-(1-&gt;4)-alpha-D-GlcNAc-diphospho-di-trans,poly-cis-dolichol + 2 GDP-alpha-D-mannose = an alpha-D-Man-(1-&gt;2)-alpha-D-Man-(1-&gt;2)-alpha-D-Man-(1-&gt;3)-[alpha-D-Man-(1-&gt;6)]-beta-D-Man-(1-&gt;4)-beta-D-GlcNAc-(1-&gt;4)-alpha-D-GlcNAc-diphospho-di-trans,poly-cis-dolichol + 2 GDP + 2 H(+)</text>
        <dbReference type="Rhea" id="RHEA:29523"/>
        <dbReference type="Rhea" id="RHEA-COMP:19515"/>
        <dbReference type="Rhea" id="RHEA-COMP:19516"/>
        <dbReference type="ChEBI" id="CHEBI:15378"/>
        <dbReference type="ChEBI" id="CHEBI:57527"/>
        <dbReference type="ChEBI" id="CHEBI:58189"/>
        <dbReference type="ChEBI" id="CHEBI:132511"/>
        <dbReference type="ChEBI" id="CHEBI:132515"/>
        <dbReference type="EC" id="2.4.1.131"/>
    </reaction>
    <physiologicalReaction direction="left-to-right" evidence="12">
        <dbReference type="Rhea" id="RHEA:29524"/>
    </physiologicalReaction>
</comment>
<dbReference type="CDD" id="cd03806">
    <property type="entry name" value="GT4_ALG11-like"/>
    <property type="match status" value="1"/>
</dbReference>
<dbReference type="EC" id="2.4.1.131" evidence="3"/>
<feature type="region of interest" description="Disordered" evidence="14">
    <location>
        <begin position="938"/>
        <end position="957"/>
    </location>
</feature>
<feature type="domain" description="PROP1-like PPR" evidence="18">
    <location>
        <begin position="661"/>
        <end position="808"/>
    </location>
</feature>
<evidence type="ECO:0000256" key="10">
    <source>
        <dbReference type="ARBA" id="ARBA00022989"/>
    </source>
</evidence>
<evidence type="ECO:0000259" key="16">
    <source>
        <dbReference type="Pfam" id="PF00534"/>
    </source>
</evidence>
<evidence type="ECO:0000256" key="6">
    <source>
        <dbReference type="ARBA" id="ARBA00022679"/>
    </source>
</evidence>
<evidence type="ECO:0000256" key="5">
    <source>
        <dbReference type="ARBA" id="ARBA00022676"/>
    </source>
</evidence>
<keyword evidence="10 15" id="KW-1133">Transmembrane helix</keyword>
<feature type="transmembrane region" description="Helical" evidence="15">
    <location>
        <begin position="1222"/>
        <end position="1243"/>
    </location>
</feature>
<dbReference type="Pfam" id="PF17177">
    <property type="entry name" value="PPR_long"/>
    <property type="match status" value="1"/>
</dbReference>
<dbReference type="Pfam" id="PF15924">
    <property type="entry name" value="ALG11_N"/>
    <property type="match status" value="1"/>
</dbReference>
<evidence type="ECO:0000256" key="13">
    <source>
        <dbReference type="PROSITE-ProRule" id="PRU00708"/>
    </source>
</evidence>
<keyword evidence="8" id="KW-0677">Repeat</keyword>
<feature type="region of interest" description="Disordered" evidence="14">
    <location>
        <begin position="365"/>
        <end position="405"/>
    </location>
</feature>
<evidence type="ECO:0000256" key="3">
    <source>
        <dbReference type="ARBA" id="ARBA00012645"/>
    </source>
</evidence>
<comment type="subcellular location">
    <subcellularLocation>
        <location evidence="1">Endoplasmic reticulum membrane</location>
        <topology evidence="1">Single-pass membrane protein</topology>
    </subcellularLocation>
</comment>
<keyword evidence="9" id="KW-0256">Endoplasmic reticulum</keyword>
<feature type="compositionally biased region" description="Pro residues" evidence="14">
    <location>
        <begin position="944"/>
        <end position="956"/>
    </location>
</feature>
<dbReference type="PANTHER" id="PTHR45919:SF1">
    <property type="entry name" value="GDP-MAN:MAN(3)GLCNAC(2)-PP-DOL ALPHA-1,2-MANNOSYLTRANSFERASE"/>
    <property type="match status" value="1"/>
</dbReference>
<feature type="compositionally biased region" description="Gly residues" evidence="14">
    <location>
        <begin position="316"/>
        <end position="327"/>
    </location>
</feature>
<evidence type="ECO:0000259" key="18">
    <source>
        <dbReference type="Pfam" id="PF17177"/>
    </source>
</evidence>
<organism evidence="19 20">
    <name type="scientific">Chlorella sorokiniana</name>
    <name type="common">Freshwater green alga</name>
    <dbReference type="NCBI Taxonomy" id="3076"/>
    <lineage>
        <taxon>Eukaryota</taxon>
        <taxon>Viridiplantae</taxon>
        <taxon>Chlorophyta</taxon>
        <taxon>core chlorophytes</taxon>
        <taxon>Trebouxiophyceae</taxon>
        <taxon>Chlorellales</taxon>
        <taxon>Chlorellaceae</taxon>
        <taxon>Chlorella clade</taxon>
        <taxon>Chlorella</taxon>
    </lineage>
</organism>
<evidence type="ECO:0000313" key="20">
    <source>
        <dbReference type="Proteomes" id="UP000239899"/>
    </source>
</evidence>
<dbReference type="STRING" id="3076.A0A2P6U0M2"/>
<keyword evidence="7 15" id="KW-0812">Transmembrane</keyword>
<comment type="caution">
    <text evidence="19">The sequence shown here is derived from an EMBL/GenBank/DDBJ whole genome shotgun (WGS) entry which is preliminary data.</text>
</comment>
<dbReference type="GO" id="GO:0005789">
    <property type="term" value="C:endoplasmic reticulum membrane"/>
    <property type="evidence" value="ECO:0007669"/>
    <property type="project" value="UniProtKB-SubCell"/>
</dbReference>
<accession>A0A2P6U0M2</accession>
<evidence type="ECO:0000256" key="14">
    <source>
        <dbReference type="SAM" id="MobiDB-lite"/>
    </source>
</evidence>
<dbReference type="Proteomes" id="UP000239899">
    <property type="component" value="Unassembled WGS sequence"/>
</dbReference>